<name>A0AAW1MD12_POPJA</name>
<evidence type="ECO:0000313" key="1">
    <source>
        <dbReference type="EMBL" id="KAK9744427.1"/>
    </source>
</evidence>
<accession>A0AAW1MD12</accession>
<reference evidence="1 2" key="1">
    <citation type="journal article" date="2024" name="BMC Genomics">
        <title>De novo assembly and annotation of Popillia japonica's genome with initial clues to its potential as an invasive pest.</title>
        <authorList>
            <person name="Cucini C."/>
            <person name="Boschi S."/>
            <person name="Funari R."/>
            <person name="Cardaioli E."/>
            <person name="Iannotti N."/>
            <person name="Marturano G."/>
            <person name="Paoli F."/>
            <person name="Bruttini M."/>
            <person name="Carapelli A."/>
            <person name="Frati F."/>
            <person name="Nardi F."/>
        </authorList>
    </citation>
    <scope>NUCLEOTIDE SEQUENCE [LARGE SCALE GENOMIC DNA]</scope>
    <source>
        <strain evidence="1">DMR45628</strain>
    </source>
</reference>
<proteinExistence type="predicted"/>
<evidence type="ECO:0000313" key="2">
    <source>
        <dbReference type="Proteomes" id="UP001458880"/>
    </source>
</evidence>
<comment type="caution">
    <text evidence="1">The sequence shown here is derived from an EMBL/GenBank/DDBJ whole genome shotgun (WGS) entry which is preliminary data.</text>
</comment>
<organism evidence="1 2">
    <name type="scientific">Popillia japonica</name>
    <name type="common">Japanese beetle</name>
    <dbReference type="NCBI Taxonomy" id="7064"/>
    <lineage>
        <taxon>Eukaryota</taxon>
        <taxon>Metazoa</taxon>
        <taxon>Ecdysozoa</taxon>
        <taxon>Arthropoda</taxon>
        <taxon>Hexapoda</taxon>
        <taxon>Insecta</taxon>
        <taxon>Pterygota</taxon>
        <taxon>Neoptera</taxon>
        <taxon>Endopterygota</taxon>
        <taxon>Coleoptera</taxon>
        <taxon>Polyphaga</taxon>
        <taxon>Scarabaeiformia</taxon>
        <taxon>Scarabaeidae</taxon>
        <taxon>Rutelinae</taxon>
        <taxon>Popillia</taxon>
    </lineage>
</organism>
<dbReference type="AlphaFoldDB" id="A0AAW1MD12"/>
<protein>
    <submittedName>
        <fullName evidence="1">Uncharacterized protein</fullName>
    </submittedName>
</protein>
<dbReference type="Proteomes" id="UP001458880">
    <property type="component" value="Unassembled WGS sequence"/>
</dbReference>
<dbReference type="EMBL" id="JASPKY010000058">
    <property type="protein sequence ID" value="KAK9744427.1"/>
    <property type="molecule type" value="Genomic_DNA"/>
</dbReference>
<keyword evidence="2" id="KW-1185">Reference proteome</keyword>
<gene>
    <name evidence="1" type="ORF">QE152_g7793</name>
</gene>
<sequence>MARLSMLLAAQQEEARSRKLGILKSMEMFTRKPQHTSTSRKHLQKKVKNLKSMEMFTRKPQHTSTSRKHLQKKVKNRLGAVLVLQILTSSNRGLQK</sequence>